<dbReference type="Proteomes" id="UP000310334">
    <property type="component" value="Unassembled WGS sequence"/>
</dbReference>
<protein>
    <submittedName>
        <fullName evidence="1">DUF624 domain-containing protein</fullName>
    </submittedName>
</protein>
<accession>A0A4S4BJ32</accession>
<evidence type="ECO:0000313" key="1">
    <source>
        <dbReference type="EMBL" id="THF74647.1"/>
    </source>
</evidence>
<name>A0A4S4BJ32_9BACI</name>
<proteinExistence type="predicted"/>
<comment type="caution">
    <text evidence="1">The sequence shown here is derived from an EMBL/GenBank/DDBJ whole genome shotgun (WGS) entry which is preliminary data.</text>
</comment>
<reference evidence="1 2" key="1">
    <citation type="submission" date="2019-04" db="EMBL/GenBank/DDBJ databases">
        <title>Bacillus sediminilitoris sp. nov., isolated from a tidal flat sediment on the East China Sea.</title>
        <authorList>
            <person name="Wei Y."/>
            <person name="Mao H."/>
            <person name="Fang J."/>
        </authorList>
    </citation>
    <scope>NUCLEOTIDE SEQUENCE [LARGE SCALE GENOMIC DNA]</scope>
    <source>
        <strain evidence="1 2">DSL-17</strain>
    </source>
</reference>
<organism evidence="1 2">
    <name type="scientific">Metabacillus sediminilitoris</name>
    <dbReference type="NCBI Taxonomy" id="2567941"/>
    <lineage>
        <taxon>Bacteria</taxon>
        <taxon>Bacillati</taxon>
        <taxon>Bacillota</taxon>
        <taxon>Bacilli</taxon>
        <taxon>Bacillales</taxon>
        <taxon>Bacillaceae</taxon>
        <taxon>Metabacillus</taxon>
    </lineage>
</organism>
<sequence>MATSFMEGITRLLEWIMRFAVINVLWVLFSLPVVFVTLPVFFADNASAVFTNLLIIAMLAPFFFFPATTAMFGVVHHWIFGDADVPLFQTYWKSYKQNYAKSLKSGIIFTIIWLIVGIDIYYFSNVNLFIGGFFLIASFFLFNFTIYYFATSVHTDLKIFALIKNSFLLSIINPVYNLCIFVINATIIYISFFVFTGFIPFFIGTLISFVTLKGYQQKLKLVEKLKERV</sequence>
<dbReference type="OrthoDB" id="2182676at2"/>
<dbReference type="Pfam" id="PF04854">
    <property type="entry name" value="DUF624"/>
    <property type="match status" value="1"/>
</dbReference>
<gene>
    <name evidence="1" type="ORF">E6W99_25065</name>
</gene>
<keyword evidence="2" id="KW-1185">Reference proteome</keyword>
<dbReference type="InterPro" id="IPR006938">
    <property type="entry name" value="DUF624"/>
</dbReference>
<dbReference type="AlphaFoldDB" id="A0A4S4BJ32"/>
<dbReference type="RefSeq" id="WP_136358974.1">
    <property type="nucleotide sequence ID" value="NZ_CP046266.1"/>
</dbReference>
<evidence type="ECO:0000313" key="2">
    <source>
        <dbReference type="Proteomes" id="UP000310334"/>
    </source>
</evidence>
<dbReference type="EMBL" id="SSNT01000035">
    <property type="protein sequence ID" value="THF74647.1"/>
    <property type="molecule type" value="Genomic_DNA"/>
</dbReference>